<name>A0A5P1US23_9GAMM</name>
<dbReference type="Proteomes" id="UP000325177">
    <property type="component" value="Chromosome"/>
</dbReference>
<dbReference type="EMBL" id="CP043909">
    <property type="protein sequence ID" value="QER38923.1"/>
    <property type="molecule type" value="Genomic_DNA"/>
</dbReference>
<reference evidence="1 2" key="1">
    <citation type="submission" date="2019-09" db="EMBL/GenBank/DDBJ databases">
        <title>Acinetobacter sp. C16S1 isolated from saline soil.</title>
        <authorList>
            <person name="Xu L."/>
            <person name="Sun J.-Q."/>
        </authorList>
    </citation>
    <scope>NUCLEOTIDE SEQUENCE [LARGE SCALE GENOMIC DNA]</scope>
    <source>
        <strain evidence="1 2">C16S1</strain>
    </source>
</reference>
<dbReference type="AlphaFoldDB" id="A0A5P1US23"/>
<dbReference type="SUPFAM" id="SSF56059">
    <property type="entry name" value="Glutathione synthetase ATP-binding domain-like"/>
    <property type="match status" value="1"/>
</dbReference>
<gene>
    <name evidence="1" type="ORF">F2A31_04095</name>
</gene>
<accession>A0A5P1US23</accession>
<sequence length="355" mass="41695">MLIGILKPNNKLTDVETIFIMVAQNRGHKAFVFSARDVNFSERKIFGKTIEKGRVVDDHFSFPDIIQNRLSVSEYDIPTYVRLAREIYFTTHHIETKLDIYKRMKDHELMREYVLDSKYCRDFSDLIFYINKYDYVIVKPLSSKQAIGIFTIKKNGDLFIFKELGVNLSLNEKDLEKVFHEKTFNQYFLVSPFFFSQTNNGLASVFRLHMVLGGDGKWERIKFFPYVNLDNNQDIANGLQGALISTREELFLQQFYPGKDKDILLKVDKIFHHISSFMTDLYDWPIDAIGVDIGVNQNGEIKIFEINAGPGVGFMAYPVAEKQILYYEWVCENNKKVKVNNFLPKRYRRYYNNVY</sequence>
<organism evidence="1 2">
    <name type="scientific">Acinetobacter suaedae</name>
    <dbReference type="NCBI Taxonomy" id="2609668"/>
    <lineage>
        <taxon>Bacteria</taxon>
        <taxon>Pseudomonadati</taxon>
        <taxon>Pseudomonadota</taxon>
        <taxon>Gammaproteobacteria</taxon>
        <taxon>Moraxellales</taxon>
        <taxon>Moraxellaceae</taxon>
        <taxon>Acinetobacter</taxon>
    </lineage>
</organism>
<keyword evidence="2" id="KW-1185">Reference proteome</keyword>
<evidence type="ECO:0008006" key="3">
    <source>
        <dbReference type="Google" id="ProtNLM"/>
    </source>
</evidence>
<evidence type="ECO:0000313" key="1">
    <source>
        <dbReference type="EMBL" id="QER38923.1"/>
    </source>
</evidence>
<dbReference type="KEGG" id="asue:F2A31_04095"/>
<dbReference type="RefSeq" id="WP_150025308.1">
    <property type="nucleotide sequence ID" value="NZ_CP043909.1"/>
</dbReference>
<dbReference type="InterPro" id="IPR026838">
    <property type="entry name" value="YheC/D"/>
</dbReference>
<dbReference type="Pfam" id="PF14398">
    <property type="entry name" value="ATPgrasp_YheCD"/>
    <property type="match status" value="1"/>
</dbReference>
<protein>
    <recommendedName>
        <fullName evidence="3">YheC/YheD family protein</fullName>
    </recommendedName>
</protein>
<proteinExistence type="predicted"/>
<evidence type="ECO:0000313" key="2">
    <source>
        <dbReference type="Proteomes" id="UP000325177"/>
    </source>
</evidence>